<dbReference type="Gene3D" id="3.40.50.300">
    <property type="entry name" value="P-loop containing nucleotide triphosphate hydrolases"/>
    <property type="match status" value="2"/>
</dbReference>
<dbReference type="RefSeq" id="WP_086472889.1">
    <property type="nucleotide sequence ID" value="NZ_FXWJ01000001.1"/>
</dbReference>
<dbReference type="GO" id="GO:0003677">
    <property type="term" value="F:DNA binding"/>
    <property type="evidence" value="ECO:0007669"/>
    <property type="project" value="UniProtKB-KW"/>
</dbReference>
<dbReference type="SUPFAM" id="SSF52540">
    <property type="entry name" value="P-loop containing nucleoside triphosphate hydrolases"/>
    <property type="match status" value="1"/>
</dbReference>
<organism evidence="2 3">
    <name type="scientific">Plantibacter elymi</name>
    <name type="common">nom. nud.</name>
    <dbReference type="NCBI Taxonomy" id="199708"/>
    <lineage>
        <taxon>Bacteria</taxon>
        <taxon>Bacillati</taxon>
        <taxon>Actinomycetota</taxon>
        <taxon>Actinomycetes</taxon>
        <taxon>Micrococcales</taxon>
        <taxon>Microbacteriaceae</taxon>
        <taxon>Plantibacter</taxon>
    </lineage>
</organism>
<evidence type="ECO:0000313" key="3">
    <source>
        <dbReference type="Proteomes" id="UP000194464"/>
    </source>
</evidence>
<dbReference type="Proteomes" id="UP000194464">
    <property type="component" value="Unassembled WGS sequence"/>
</dbReference>
<sequence>MTTYWALRLKSFGSDAPKSLLAQHDLLQILVDAADPSLSVTIRMTARRRSEGVEVAYHLICEGNRASAGLAKTLHDVASVGLLTGYSLRTGTEAPEAVEGLRTELVPQLGGLETLPIKPDWSQVYDIVRRRGETISLDLRCRFTSSAAGPRSTARPVMLGTDAGTPALEALGGADSGSGRLSLEVTITAPKKIDRAYANAIARKLFGVACDLVALDASASPRGSIWSPNEALRVWHWPYGEIQGRGLGTFAPSLPLIAKKGSRRGSSLGTARFEGPRFDRDDEVVMGADDRMKHIYVVGKTGSGKTNLLKRLARQDIQQGKGCLVISPHADLIDHLIDTAGDRSNDIVLLDFGDAIYAPLVNPLTIDVNEASDYARAVTQLTDLVAGMNYHEFTGPVFYDAVRTAFQTAVLDDIRGQQDPSIAVAVEIVRDRTLRGWAAKVAKDARRDLELELSLISDLKSSDVSEYSRWVTAKFSDFAVNGPLRAITSGSAGSPLSFREIYQGQKILLVHLPDTYLTGESAEFIGRYIFERIYLEARRTSSGARKDFYIHADEFQRFVNRDLEVLVTEARKFRLGLTFAHQNLRQLQAFSRYEGTSSSRLAEAIFSNAGTLVAMRTSGSDVQTLATELEVPEHYVRRIAQHEALARATLGGAEERAFTLRVPLETTATNSARRSALRRRMIAEGYWHRRKTVERELDAHLQKLRELANPLPKRSAPPDNRRPRPSTSVSATGSAPPEPPNKPGSSFLEEWLANRATQRSADGQRPADRTSKGKTL</sequence>
<keyword evidence="3" id="KW-1185">Reference proteome</keyword>
<evidence type="ECO:0000256" key="1">
    <source>
        <dbReference type="SAM" id="MobiDB-lite"/>
    </source>
</evidence>
<evidence type="ECO:0000313" key="2">
    <source>
        <dbReference type="EMBL" id="SMQ62416.1"/>
    </source>
</evidence>
<accession>A0ABY1R8X8</accession>
<reference evidence="2 3" key="1">
    <citation type="submission" date="2017-04" db="EMBL/GenBank/DDBJ databases">
        <authorList>
            <person name="Varghese N."/>
            <person name="Submissions S."/>
        </authorList>
    </citation>
    <scope>NUCLEOTIDE SEQUENCE [LARGE SCALE GENOMIC DNA]</scope>
    <source>
        <strain evidence="2 3">VKM Ac-1784</strain>
    </source>
</reference>
<name>A0ABY1R8X8_9MICO</name>
<dbReference type="InterPro" id="IPR051162">
    <property type="entry name" value="T4SS_component"/>
</dbReference>
<dbReference type="PANTHER" id="PTHR30121:SF6">
    <property type="entry name" value="SLR6007 PROTEIN"/>
    <property type="match status" value="1"/>
</dbReference>
<feature type="compositionally biased region" description="Basic and acidic residues" evidence="1">
    <location>
        <begin position="765"/>
        <end position="776"/>
    </location>
</feature>
<gene>
    <name evidence="2" type="ORF">SAMN06295909_0733</name>
</gene>
<keyword evidence="2" id="KW-0238">DNA-binding</keyword>
<dbReference type="PANTHER" id="PTHR30121">
    <property type="entry name" value="UNCHARACTERIZED PROTEIN YJGR-RELATED"/>
    <property type="match status" value="1"/>
</dbReference>
<dbReference type="InterPro" id="IPR027417">
    <property type="entry name" value="P-loop_NTPase"/>
</dbReference>
<comment type="caution">
    <text evidence="2">The sequence shown here is derived from an EMBL/GenBank/DDBJ whole genome shotgun (WGS) entry which is preliminary data.</text>
</comment>
<proteinExistence type="predicted"/>
<feature type="region of interest" description="Disordered" evidence="1">
    <location>
        <begin position="706"/>
        <end position="776"/>
    </location>
</feature>
<dbReference type="EMBL" id="FXWJ01000001">
    <property type="protein sequence ID" value="SMQ62416.1"/>
    <property type="molecule type" value="Genomic_DNA"/>
</dbReference>
<protein>
    <submittedName>
        <fullName evidence="2">Type IV secretion-system coupling protein DNA-binding domain-containing protein</fullName>
    </submittedName>
</protein>
<dbReference type="CDD" id="cd01983">
    <property type="entry name" value="SIMIBI"/>
    <property type="match status" value="1"/>
</dbReference>